<dbReference type="EMBL" id="MHJJ01000013">
    <property type="protein sequence ID" value="OGY65275.1"/>
    <property type="molecule type" value="Genomic_DNA"/>
</dbReference>
<evidence type="ECO:0008006" key="3">
    <source>
        <dbReference type="Google" id="ProtNLM"/>
    </source>
</evidence>
<dbReference type="STRING" id="1798407.A3A16_01995"/>
<comment type="caution">
    <text evidence="1">The sequence shown here is derived from an EMBL/GenBank/DDBJ whole genome shotgun (WGS) entry which is preliminary data.</text>
</comment>
<evidence type="ECO:0000313" key="1">
    <source>
        <dbReference type="EMBL" id="OGY65275.1"/>
    </source>
</evidence>
<reference evidence="1 2" key="1">
    <citation type="journal article" date="2016" name="Nat. Commun.">
        <title>Thousands of microbial genomes shed light on interconnected biogeochemical processes in an aquifer system.</title>
        <authorList>
            <person name="Anantharaman K."/>
            <person name="Brown C.T."/>
            <person name="Hug L.A."/>
            <person name="Sharon I."/>
            <person name="Castelle C.J."/>
            <person name="Probst A.J."/>
            <person name="Thomas B.C."/>
            <person name="Singh A."/>
            <person name="Wilkins M.J."/>
            <person name="Karaoz U."/>
            <person name="Brodie E.L."/>
            <person name="Williams K.H."/>
            <person name="Hubbard S.S."/>
            <person name="Banfield J.F."/>
        </authorList>
    </citation>
    <scope>NUCLEOTIDE SEQUENCE [LARGE SCALE GENOMIC DNA]</scope>
</reference>
<protein>
    <recommendedName>
        <fullName evidence="3">PI3K/PI4K catalytic domain-containing protein</fullName>
    </recommendedName>
</protein>
<gene>
    <name evidence="1" type="ORF">A3A16_01995</name>
</gene>
<name>A0A1G1ZL83_9BACT</name>
<sequence>MRGAVAKTLGSIPSAPTNFKKAMENNFEKKAIQSGDAKSDSAMAEFLNPTIQERILETREIENSEVISGGANRCVLVKLKDDGSGIFKPASGEGENHIGKNFGQQEVRLEVRAGTYYKRERATYLVDRFLDFNLVPPTVIREIDGEIGSLQQIVDYDNFGFEVPWHKLPEKELMKLFALDYILWSSDRGPENLLIKNNRIYAIDNGLTFGPDKFLPFEREGVSLGGDSEKSYSPPPPEIYSHWSIPAEIKEKINTFLERGRWQILRGQLLELLPPDEVDACFARIQKFAELIKNKGEISSRAELQFNPAAGEQDSN</sequence>
<accession>A0A1G1ZL83</accession>
<dbReference type="AlphaFoldDB" id="A0A1G1ZL83"/>
<proteinExistence type="predicted"/>
<dbReference type="Proteomes" id="UP000177942">
    <property type="component" value="Unassembled WGS sequence"/>
</dbReference>
<evidence type="ECO:0000313" key="2">
    <source>
        <dbReference type="Proteomes" id="UP000177942"/>
    </source>
</evidence>
<organism evidence="1 2">
    <name type="scientific">Candidatus Harrisonbacteria bacterium RIFCSPLOWO2_01_FULL_44_18</name>
    <dbReference type="NCBI Taxonomy" id="1798407"/>
    <lineage>
        <taxon>Bacteria</taxon>
        <taxon>Candidatus Harrisoniibacteriota</taxon>
    </lineage>
</organism>